<feature type="signal peptide" evidence="1">
    <location>
        <begin position="1"/>
        <end position="25"/>
    </location>
</feature>
<name>A0A2P4X9N8_9STRA</name>
<gene>
    <name evidence="2" type="ORF">PHPALM_28602</name>
</gene>
<accession>A0A2P4X9N8</accession>
<reference evidence="2 3" key="1">
    <citation type="journal article" date="2017" name="Genome Biol. Evol.">
        <title>Phytophthora megakarya and P. palmivora, closely related causal agents of cacao black pod rot, underwent increases in genome sizes and gene numbers by different mechanisms.</title>
        <authorList>
            <person name="Ali S.S."/>
            <person name="Shao J."/>
            <person name="Lary D.J."/>
            <person name="Kronmiller B."/>
            <person name="Shen D."/>
            <person name="Strem M.D."/>
            <person name="Amoako-Attah I."/>
            <person name="Akrofi A.Y."/>
            <person name="Begoude B.A."/>
            <person name="Ten Hoopen G.M."/>
            <person name="Coulibaly K."/>
            <person name="Kebe B.I."/>
            <person name="Melnick R.L."/>
            <person name="Guiltinan M.J."/>
            <person name="Tyler B.M."/>
            <person name="Meinhardt L.W."/>
            <person name="Bailey B.A."/>
        </authorList>
    </citation>
    <scope>NUCLEOTIDE SEQUENCE [LARGE SCALE GENOMIC DNA]</scope>
    <source>
        <strain evidence="3">sbr112.9</strain>
    </source>
</reference>
<evidence type="ECO:0000313" key="2">
    <source>
        <dbReference type="EMBL" id="POM62264.1"/>
    </source>
</evidence>
<dbReference type="AlphaFoldDB" id="A0A2P4X9N8"/>
<proteinExistence type="predicted"/>
<keyword evidence="3" id="KW-1185">Reference proteome</keyword>
<evidence type="ECO:0000256" key="1">
    <source>
        <dbReference type="SAM" id="SignalP"/>
    </source>
</evidence>
<feature type="chain" id="PRO_5015181042" evidence="1">
    <location>
        <begin position="26"/>
        <end position="287"/>
    </location>
</feature>
<evidence type="ECO:0000313" key="3">
    <source>
        <dbReference type="Proteomes" id="UP000237271"/>
    </source>
</evidence>
<comment type="caution">
    <text evidence="2">The sequence shown here is derived from an EMBL/GenBank/DDBJ whole genome shotgun (WGS) entry which is preliminary data.</text>
</comment>
<dbReference type="EMBL" id="NCKW01015615">
    <property type="protein sequence ID" value="POM62264.1"/>
    <property type="molecule type" value="Genomic_DNA"/>
</dbReference>
<organism evidence="2 3">
    <name type="scientific">Phytophthora palmivora</name>
    <dbReference type="NCBI Taxonomy" id="4796"/>
    <lineage>
        <taxon>Eukaryota</taxon>
        <taxon>Sar</taxon>
        <taxon>Stramenopiles</taxon>
        <taxon>Oomycota</taxon>
        <taxon>Peronosporomycetes</taxon>
        <taxon>Peronosporales</taxon>
        <taxon>Peronosporaceae</taxon>
        <taxon>Phytophthora</taxon>
    </lineage>
</organism>
<sequence>MRILSLAQAARLLYAWCMRAPQVHAAEMADVSETTVSEYYAFLCALCSKQLRSDRFQNKRQRGRVYEDVWLFSGVDRSTGTLSNHLALPDLYYTDKYVNHTEYYVDPQTEIHIKRYIKSMRGMKKRTFEQRGRVHVEIVVFSSEGNDVSTHTRLMLKLPQKFLQKTNYLTSTGRVVVNGENGKVDDIGFSLNDAKSKELQSNVKTYFSKISNCPTFLKGHDARLIRGIMNSVDRSSLSEFNVPPDSFIMSRAETRDFNGTLSYFPASRSAKYARLLNQISYQCPDTD</sequence>
<keyword evidence="1" id="KW-0732">Signal</keyword>
<protein>
    <submittedName>
        <fullName evidence="2">Uncharacterized protein</fullName>
    </submittedName>
</protein>
<dbReference type="OrthoDB" id="121867at2759"/>
<dbReference type="Proteomes" id="UP000237271">
    <property type="component" value="Unassembled WGS sequence"/>
</dbReference>